<dbReference type="Gene3D" id="3.30.40.10">
    <property type="entry name" value="Zinc/RING finger domain, C3HC4 (zinc finger)"/>
    <property type="match status" value="1"/>
</dbReference>
<name>A0ABQ7HYQ5_9MICR</name>
<dbReference type="InterPro" id="IPR040176">
    <property type="entry name" value="RNF121/RNF175"/>
</dbReference>
<dbReference type="InterPro" id="IPR001841">
    <property type="entry name" value="Znf_RING"/>
</dbReference>
<evidence type="ECO:0000256" key="3">
    <source>
        <dbReference type="ARBA" id="ARBA00022723"/>
    </source>
</evidence>
<dbReference type="PANTHER" id="PTHR13407:SF0">
    <property type="entry name" value="FI05221P"/>
    <property type="match status" value="1"/>
</dbReference>
<accession>A0ABQ7HYQ5</accession>
<evidence type="ECO:0000313" key="10">
    <source>
        <dbReference type="Proteomes" id="UP001516464"/>
    </source>
</evidence>
<dbReference type="EMBL" id="SBIQ01000111">
    <property type="protein sequence ID" value="KAF7683235.1"/>
    <property type="molecule type" value="Genomic_DNA"/>
</dbReference>
<evidence type="ECO:0000259" key="8">
    <source>
        <dbReference type="PROSITE" id="PS50089"/>
    </source>
</evidence>
<dbReference type="SMART" id="SM00184">
    <property type="entry name" value="RING"/>
    <property type="match status" value="1"/>
</dbReference>
<keyword evidence="10" id="KW-1185">Reference proteome</keyword>
<keyword evidence="2 7" id="KW-0812">Transmembrane</keyword>
<dbReference type="InterPro" id="IPR013083">
    <property type="entry name" value="Znf_RING/FYVE/PHD"/>
</dbReference>
<comment type="subcellular location">
    <subcellularLocation>
        <location evidence="1">Membrane</location>
        <topology evidence="1">Multi-pass membrane protein</topology>
    </subcellularLocation>
</comment>
<dbReference type="Pfam" id="PF13639">
    <property type="entry name" value="zf-RING_2"/>
    <property type="match status" value="1"/>
</dbReference>
<reference evidence="9 10" key="1">
    <citation type="submission" date="2019-01" db="EMBL/GenBank/DDBJ databases">
        <title>Genomes sequencing and comparative genomics of infectious freshwater microsporidia, Cucumispora dikerogammari and Thelohania contejeani.</title>
        <authorList>
            <person name="Cormier A."/>
            <person name="Giraud I."/>
            <person name="Wattier R."/>
            <person name="Teixeira M."/>
            <person name="Grandjean F."/>
            <person name="Rigaud T."/>
            <person name="Cordaux R."/>
        </authorList>
    </citation>
    <scope>NUCLEOTIDE SEQUENCE [LARGE SCALE GENOMIC DNA]</scope>
    <source>
        <strain evidence="9">T1</strain>
        <tissue evidence="9">Spores</tissue>
    </source>
</reference>
<keyword evidence="5 7" id="KW-0472">Membrane</keyword>
<comment type="caution">
    <text evidence="9">The sequence shown here is derived from an EMBL/GenBank/DDBJ whole genome shotgun (WGS) entry which is preliminary data.</text>
</comment>
<evidence type="ECO:0000256" key="1">
    <source>
        <dbReference type="ARBA" id="ARBA00004141"/>
    </source>
</evidence>
<dbReference type="Proteomes" id="UP001516464">
    <property type="component" value="Unassembled WGS sequence"/>
</dbReference>
<dbReference type="SUPFAM" id="SSF57850">
    <property type="entry name" value="RING/U-box"/>
    <property type="match status" value="1"/>
</dbReference>
<evidence type="ECO:0000256" key="5">
    <source>
        <dbReference type="ARBA" id="ARBA00023136"/>
    </source>
</evidence>
<evidence type="ECO:0000256" key="6">
    <source>
        <dbReference type="PROSITE-ProRule" id="PRU00175"/>
    </source>
</evidence>
<evidence type="ECO:0000256" key="7">
    <source>
        <dbReference type="SAM" id="Phobius"/>
    </source>
</evidence>
<feature type="transmembrane region" description="Helical" evidence="7">
    <location>
        <begin position="108"/>
        <end position="127"/>
    </location>
</feature>
<proteinExistence type="predicted"/>
<gene>
    <name evidence="9" type="primary">Rnf121</name>
    <name evidence="9" type="ORF">TCON_1552</name>
</gene>
<dbReference type="PANTHER" id="PTHR13407">
    <property type="entry name" value="RNF121 PROTEIN"/>
    <property type="match status" value="1"/>
</dbReference>
<keyword evidence="6" id="KW-0862">Zinc</keyword>
<evidence type="ECO:0000256" key="4">
    <source>
        <dbReference type="ARBA" id="ARBA00022989"/>
    </source>
</evidence>
<protein>
    <submittedName>
        <fullName evidence="9">RING finger protein</fullName>
    </submittedName>
</protein>
<keyword evidence="3" id="KW-0479">Metal-binding</keyword>
<keyword evidence="6" id="KW-0863">Zinc-finger</keyword>
<organism evidence="9 10">
    <name type="scientific">Astathelohania contejeani</name>
    <dbReference type="NCBI Taxonomy" id="164912"/>
    <lineage>
        <taxon>Eukaryota</taxon>
        <taxon>Fungi</taxon>
        <taxon>Fungi incertae sedis</taxon>
        <taxon>Microsporidia</taxon>
        <taxon>Astathelohaniidae</taxon>
        <taxon>Astathelohania</taxon>
    </lineage>
</organism>
<feature type="domain" description="RING-type" evidence="8">
    <location>
        <begin position="222"/>
        <end position="264"/>
    </location>
</feature>
<feature type="transmembrane region" description="Helical" evidence="7">
    <location>
        <begin position="139"/>
        <end position="159"/>
    </location>
</feature>
<feature type="transmembrane region" description="Helical" evidence="7">
    <location>
        <begin position="284"/>
        <end position="307"/>
    </location>
</feature>
<dbReference type="PROSITE" id="PS50089">
    <property type="entry name" value="ZF_RING_2"/>
    <property type="match status" value="1"/>
</dbReference>
<feature type="transmembrane region" description="Helical" evidence="7">
    <location>
        <begin position="50"/>
        <end position="74"/>
    </location>
</feature>
<evidence type="ECO:0000256" key="2">
    <source>
        <dbReference type="ARBA" id="ARBA00022692"/>
    </source>
</evidence>
<evidence type="ECO:0000313" key="9">
    <source>
        <dbReference type="EMBL" id="KAF7683235.1"/>
    </source>
</evidence>
<sequence length="309" mass="35513">MANDTLETKNNEEPIVLSGRPISMQRRVYNVRGPDGNMNTREIIIIETEASLATVLLVLGRICLLAILFQFICWMWRKAHPKSHRVSVFITLWVFPPFLFWILGWWNMILLCLFHAIAMGWVLHRAIRRPIRRDTPRKTYGLFRAVFLASSLGSMLGQVLTLLSYFGWIPGFQKFFCLFFCSLYFGLLSRELIEALSGIMATNMGYYSKEGVPEKQIAPHTCAVCDGDVQTERIHTLNCGHSFHEDCIRGWCLLGKKAFCPCCRETVDTKSLPAKLWQKGEAGYVGLLDFLKESIIFCMFLVILSFYRK</sequence>
<keyword evidence="4 7" id="KW-1133">Transmembrane helix</keyword>
<feature type="transmembrane region" description="Helical" evidence="7">
    <location>
        <begin position="165"/>
        <end position="187"/>
    </location>
</feature>